<dbReference type="InterPro" id="IPR001005">
    <property type="entry name" value="SANT/Myb"/>
</dbReference>
<dbReference type="CDD" id="cd04710">
    <property type="entry name" value="BAH_fungalPHD"/>
    <property type="match status" value="1"/>
</dbReference>
<dbReference type="PANTHER" id="PTHR47672:SF1">
    <property type="entry name" value="E3 UBIQUITIN-PROTEIN LIGASE SNT2"/>
    <property type="match status" value="1"/>
</dbReference>
<evidence type="ECO:0000256" key="2">
    <source>
        <dbReference type="ARBA" id="ARBA00022771"/>
    </source>
</evidence>
<feature type="region of interest" description="Disordered" evidence="5">
    <location>
        <begin position="40"/>
        <end position="59"/>
    </location>
</feature>
<dbReference type="CDD" id="cd15667">
    <property type="entry name" value="ePHD_Snt2p_like"/>
    <property type="match status" value="1"/>
</dbReference>
<dbReference type="GO" id="GO:0003682">
    <property type="term" value="F:chromatin binding"/>
    <property type="evidence" value="ECO:0007669"/>
    <property type="project" value="InterPro"/>
</dbReference>
<evidence type="ECO:0000259" key="9">
    <source>
        <dbReference type="PROSITE" id="PS51805"/>
    </source>
</evidence>
<keyword evidence="11" id="KW-1185">Reference proteome</keyword>
<dbReference type="SUPFAM" id="SSF57903">
    <property type="entry name" value="FYVE/PHD zinc finger"/>
    <property type="match status" value="2"/>
</dbReference>
<keyword evidence="3" id="KW-0862">Zinc</keyword>
<dbReference type="EMBL" id="OX365763">
    <property type="protein sequence ID" value="CAI4039151.1"/>
    <property type="molecule type" value="Genomic_DNA"/>
</dbReference>
<dbReference type="Pfam" id="PF00249">
    <property type="entry name" value="Myb_DNA-binding"/>
    <property type="match status" value="1"/>
</dbReference>
<dbReference type="InterPro" id="IPR001965">
    <property type="entry name" value="Znf_PHD"/>
</dbReference>
<evidence type="ECO:0000259" key="6">
    <source>
        <dbReference type="PROSITE" id="PS50016"/>
    </source>
</evidence>
<dbReference type="PROSITE" id="PS50016">
    <property type="entry name" value="ZF_PHD_2"/>
    <property type="match status" value="1"/>
</dbReference>
<dbReference type="GO" id="GO:0004842">
    <property type="term" value="F:ubiquitin-protein transferase activity"/>
    <property type="evidence" value="ECO:0007669"/>
    <property type="project" value="TreeGrafter"/>
</dbReference>
<dbReference type="RefSeq" id="XP_056082266.1">
    <property type="nucleotide sequence ID" value="XM_056222591.1"/>
</dbReference>
<evidence type="ECO:0000256" key="1">
    <source>
        <dbReference type="ARBA" id="ARBA00022723"/>
    </source>
</evidence>
<dbReference type="InterPro" id="IPR017884">
    <property type="entry name" value="SANT_dom"/>
</dbReference>
<reference evidence="10" key="1">
    <citation type="submission" date="2022-10" db="EMBL/GenBank/DDBJ databases">
        <authorList>
            <person name="Byrne P K."/>
        </authorList>
    </citation>
    <scope>NUCLEOTIDE SEQUENCE</scope>
    <source>
        <strain evidence="10">IFO1815</strain>
    </source>
</reference>
<feature type="domain" description="PHD-type" evidence="6">
    <location>
        <begin position="1037"/>
        <end position="1096"/>
    </location>
</feature>
<dbReference type="InterPro" id="IPR009057">
    <property type="entry name" value="Homeodomain-like_sf"/>
</dbReference>
<dbReference type="PROSITE" id="PS51038">
    <property type="entry name" value="BAH"/>
    <property type="match status" value="1"/>
</dbReference>
<keyword evidence="1" id="KW-0479">Metal-binding</keyword>
<dbReference type="InterPro" id="IPR011011">
    <property type="entry name" value="Znf_FYVE_PHD"/>
</dbReference>
<dbReference type="GO" id="GO:0048189">
    <property type="term" value="C:Lid2 complex"/>
    <property type="evidence" value="ECO:0007669"/>
    <property type="project" value="TreeGrafter"/>
</dbReference>
<dbReference type="InterPro" id="IPR013083">
    <property type="entry name" value="Znf_RING/FYVE/PHD"/>
</dbReference>
<evidence type="ECO:0000256" key="3">
    <source>
        <dbReference type="ARBA" id="ARBA00022833"/>
    </source>
</evidence>
<dbReference type="GO" id="GO:0008270">
    <property type="term" value="F:zinc ion binding"/>
    <property type="evidence" value="ECO:0007669"/>
    <property type="project" value="UniProtKB-KW"/>
</dbReference>
<dbReference type="InterPro" id="IPR043151">
    <property type="entry name" value="BAH_sf"/>
</dbReference>
<dbReference type="FunFam" id="1.10.10.60:FF:000377">
    <property type="entry name" value="DNA-binding E3 ubiquitin-protein ligase"/>
    <property type="match status" value="1"/>
</dbReference>
<dbReference type="CDD" id="cd15497">
    <property type="entry name" value="PHD1_Snt2p_like"/>
    <property type="match status" value="1"/>
</dbReference>
<dbReference type="InterPro" id="IPR019787">
    <property type="entry name" value="Znf_PHD-finger"/>
</dbReference>
<name>A0AA35NHY4_SACMI</name>
<dbReference type="GeneID" id="80918362"/>
<dbReference type="SMART" id="SM00439">
    <property type="entry name" value="BAH"/>
    <property type="match status" value="1"/>
</dbReference>
<keyword evidence="2 4" id="KW-0863">Zinc-finger</keyword>
<dbReference type="PROSITE" id="PS51293">
    <property type="entry name" value="SANT"/>
    <property type="match status" value="1"/>
</dbReference>
<evidence type="ECO:0000256" key="5">
    <source>
        <dbReference type="SAM" id="MobiDB-lite"/>
    </source>
</evidence>
<dbReference type="InterPro" id="IPR029617">
    <property type="entry name" value="Snt2"/>
</dbReference>
<dbReference type="PROSITE" id="PS51805">
    <property type="entry name" value="EPHD"/>
    <property type="match status" value="1"/>
</dbReference>
<proteinExistence type="predicted"/>
<dbReference type="GO" id="GO:0006355">
    <property type="term" value="P:regulation of DNA-templated transcription"/>
    <property type="evidence" value="ECO:0007669"/>
    <property type="project" value="UniProtKB-ARBA"/>
</dbReference>
<dbReference type="SMART" id="SM00249">
    <property type="entry name" value="PHD"/>
    <property type="match status" value="3"/>
</dbReference>
<evidence type="ECO:0000256" key="4">
    <source>
        <dbReference type="PROSITE-ProRule" id="PRU00146"/>
    </source>
</evidence>
<dbReference type="Proteomes" id="UP001161438">
    <property type="component" value="Chromosome 7"/>
</dbReference>
<feature type="domain" description="PHD-type" evidence="9">
    <location>
        <begin position="1104"/>
        <end position="1230"/>
    </location>
</feature>
<evidence type="ECO:0000313" key="10">
    <source>
        <dbReference type="EMBL" id="CAI4039151.1"/>
    </source>
</evidence>
<dbReference type="Gene3D" id="1.10.10.60">
    <property type="entry name" value="Homeodomain-like"/>
    <property type="match status" value="1"/>
</dbReference>
<dbReference type="PANTHER" id="PTHR47672">
    <property type="entry name" value="E3 UBIQUITIN-PROTEIN LIGASE SNT2"/>
    <property type="match status" value="1"/>
</dbReference>
<sequence>MPNEEGFELPKRREAARNVNYNEKEADAELAKRIQMLEKNSNKNIGNNSQTLKNTRSNSINRNEKFQYQKFLHDKNTCWNFIPTLPPSFRKNSRFSNVLDLEDSMIDLKKMSLFNKESVLLSANDTIYMISEPAGEPYYIGRVVNFVSKPEFSNAIHEAIKTTSVFPAKFFQVRMNWFYRPRDIQEHVSTFNPRLVYASLHQDICPISSYRGKCNIFHRDEVLDVLPNEKEIITRPNIFYFDELFDRYTLKYYKVYSTDKILNKWNSKSPYLYVLNKKFRYIYAEPKYPLEKVLKKYVFQEVDVDAIIPTDYEWDKRCQFCKEWCIQKESLLCDECGVCAHLYCMDPPLDRKPNKDVVWTCFRCLQKQEGTEDSNIRFQKEQTAELGFIRSVRQKIEEASNRAIKENIDYNTENYWFQYLGMYSISHIDDILNESAFFPYPFKPSRIGAKYQWDGCIDNLSWTPNPYSNMDTEEERGSIKTSELAWVFDSSRVTTQKLNDYVERCKRELCPVLKVRGEICNFIDVVLKNLLFTNYDTVEAFEKSKRELTRESLNEPTFTAEEIQKFEEAVKKFGSELRPVCKHVSSQPMSMIVRFYYNWKKTERGFEVRGKLSKMSIQKRKKDTTDNESDLETKYIDDSSFDTEKLSLKESSFQCMFCKIDYSPMWYKVTGGSDEENIKVRMQTGVNEKTEISEKPPAHSQRNEKLGALCIRCARIWRRYAIRWVSPLEILRKVTGTSQNSFYLAIQRIIEESNINKFTLSPFQAHSKLLEWELVQDSELIIRQRMKVYENPNSFIKMKRYSMTFHAQLHRMALRSYRKNEFNPERMQKDLELFLVDKKKEVGKPLKEENLGKKRNNKDETPVNIVAQSPGAIKNADTIQNLRCHDVYIKSAKKSNISNTTDLPYGRIKIPIKTDNGSLGSVSVDENFEFVKFDSKIYQRLRNSLKSVNNEMPKNMEPSMKRIKKVDDIELNSSLNCANEITNNYPVILHSKETSIVLEKYHDCNLPGKVSEENMILNYTKNKIKCPNSPQENNTTRDYCCACKEKFNYDDNYEVICGNCGLTVHYFCYGVKLLKNVQEKTDLKKYKWLCDPCSNDLNSILSTTYQCSLCPSRECDYDRRKGQSVKRCPDALKSTSLGTWVHSMCSLFNEDVKYGNGQAMQPTLNITTILIKNNRFTCGICKTHGGGLVKCEKCLYRFHITCAQNSSHFKLMFEKRIISTNTSLSCIRDADLNETYTLRPVLICNRHDVNSKESMYFQLSYKPQHTLSYMEQYCRYYKCETGRSLVELRYFEQLRTLSNEKGLHEPVTDPKVHILPIERICSYCHTNRSLYWYEGNICHSCNLRSDVQESDSDGANPKAANSKGIPTKCAQRLMEGIKPAMFNINISETNVDEKKAHRPSQ</sequence>
<dbReference type="CDD" id="cd15498">
    <property type="entry name" value="PHD2_Snt2p_like"/>
    <property type="match status" value="1"/>
</dbReference>
<dbReference type="Gene3D" id="2.30.30.490">
    <property type="match status" value="1"/>
</dbReference>
<dbReference type="InterPro" id="IPR001025">
    <property type="entry name" value="BAH_dom"/>
</dbReference>
<dbReference type="Pfam" id="PF01426">
    <property type="entry name" value="BAH"/>
    <property type="match status" value="1"/>
</dbReference>
<accession>A0AA35NHY4</accession>
<dbReference type="GO" id="GO:0036205">
    <property type="term" value="P:histone catabolic process"/>
    <property type="evidence" value="ECO:0007669"/>
    <property type="project" value="TreeGrafter"/>
</dbReference>
<organism evidence="10 11">
    <name type="scientific">Saccharomyces mikatae IFO 1815</name>
    <dbReference type="NCBI Taxonomy" id="226126"/>
    <lineage>
        <taxon>Eukaryota</taxon>
        <taxon>Fungi</taxon>
        <taxon>Dikarya</taxon>
        <taxon>Ascomycota</taxon>
        <taxon>Saccharomycotina</taxon>
        <taxon>Saccharomycetes</taxon>
        <taxon>Saccharomycetales</taxon>
        <taxon>Saccharomycetaceae</taxon>
        <taxon>Saccharomyces</taxon>
    </lineage>
</organism>
<feature type="domain" description="BAH" evidence="7">
    <location>
        <begin position="119"/>
        <end position="256"/>
    </location>
</feature>
<protein>
    <submittedName>
        <fullName evidence="10">Uncharacterized protein</fullName>
    </submittedName>
</protein>
<evidence type="ECO:0000259" key="8">
    <source>
        <dbReference type="PROSITE" id="PS51293"/>
    </source>
</evidence>
<dbReference type="FunFam" id="2.30.30.490:FF:000025">
    <property type="entry name" value="E3 ubiquitin-protein ligase SNT2"/>
    <property type="match status" value="1"/>
</dbReference>
<dbReference type="SMART" id="SM00717">
    <property type="entry name" value="SANT"/>
    <property type="match status" value="1"/>
</dbReference>
<evidence type="ECO:0000313" key="11">
    <source>
        <dbReference type="Proteomes" id="UP001161438"/>
    </source>
</evidence>
<dbReference type="Pfam" id="PF13832">
    <property type="entry name" value="zf-HC5HC2H_2"/>
    <property type="match status" value="1"/>
</dbReference>
<dbReference type="Gene3D" id="3.30.40.10">
    <property type="entry name" value="Zinc/RING finger domain, C3HC4 (zinc finger)"/>
    <property type="match status" value="2"/>
</dbReference>
<evidence type="ECO:0000259" key="7">
    <source>
        <dbReference type="PROSITE" id="PS51038"/>
    </source>
</evidence>
<dbReference type="InterPro" id="IPR034732">
    <property type="entry name" value="EPHD"/>
</dbReference>
<feature type="domain" description="SANT" evidence="8">
    <location>
        <begin position="553"/>
        <end position="604"/>
    </location>
</feature>
<dbReference type="SUPFAM" id="SSF46689">
    <property type="entry name" value="Homeodomain-like"/>
    <property type="match status" value="1"/>
</dbReference>
<gene>
    <name evidence="10" type="primary">SMKI07G1220</name>
    <name evidence="10" type="ORF">SMKI_07G1220</name>
</gene>
<dbReference type="Pfam" id="PF00628">
    <property type="entry name" value="PHD"/>
    <property type="match status" value="1"/>
</dbReference>
<dbReference type="GO" id="GO:0005694">
    <property type="term" value="C:chromosome"/>
    <property type="evidence" value="ECO:0007669"/>
    <property type="project" value="UniProtKB-ARBA"/>
</dbReference>